<dbReference type="PANTHER" id="PTHR38167:SF1">
    <property type="entry name" value="C2H2-TYPE DOMAIN-CONTAINING PROTEIN"/>
    <property type="match status" value="1"/>
</dbReference>
<dbReference type="OrthoDB" id="5422613at2759"/>
<sequence>MPRDKGASKDNVDLWVADVIEQSSPPQSSSAKDAILGLSQTKLQEILTEIIRENDSIRHEFEKKALVELRHVIPYHSSTEIELDENAVESHLGPIDEAASKVLVPRFAICENDTCGKMFDVSSNSGRLCRRHLGSIMIFKLAACWKQHNTEEWTFDYWHYSEEYAYREGFMWSCCDADPDNPGCRKTRHRSRYPQDLAKSHRY</sequence>
<gene>
    <name evidence="1" type="ORF">OCU04_011682</name>
</gene>
<evidence type="ECO:0008006" key="3">
    <source>
        <dbReference type="Google" id="ProtNLM"/>
    </source>
</evidence>
<protein>
    <recommendedName>
        <fullName evidence="3">C2H2-type domain-containing protein</fullName>
    </recommendedName>
</protein>
<dbReference type="EMBL" id="JAPEIS010000014">
    <property type="protein sequence ID" value="KAJ8060072.1"/>
    <property type="molecule type" value="Genomic_DNA"/>
</dbReference>
<reference evidence="1" key="1">
    <citation type="submission" date="2022-11" db="EMBL/GenBank/DDBJ databases">
        <title>Genome Resource of Sclerotinia nivalis Strain SnTB1, a Plant Pathogen Isolated from American Ginseng.</title>
        <authorList>
            <person name="Fan S."/>
        </authorList>
    </citation>
    <scope>NUCLEOTIDE SEQUENCE</scope>
    <source>
        <strain evidence="1">SnTB1</strain>
    </source>
</reference>
<keyword evidence="2" id="KW-1185">Reference proteome</keyword>
<evidence type="ECO:0000313" key="2">
    <source>
        <dbReference type="Proteomes" id="UP001152300"/>
    </source>
</evidence>
<comment type="caution">
    <text evidence="1">The sequence shown here is derived from an EMBL/GenBank/DDBJ whole genome shotgun (WGS) entry which is preliminary data.</text>
</comment>
<accession>A0A9X0AC87</accession>
<dbReference type="Proteomes" id="UP001152300">
    <property type="component" value="Unassembled WGS sequence"/>
</dbReference>
<dbReference type="PANTHER" id="PTHR38167">
    <property type="entry name" value="C2H2-TYPE DOMAIN-CONTAINING PROTEIN"/>
    <property type="match status" value="1"/>
</dbReference>
<dbReference type="AlphaFoldDB" id="A0A9X0AC87"/>
<organism evidence="1 2">
    <name type="scientific">Sclerotinia nivalis</name>
    <dbReference type="NCBI Taxonomy" id="352851"/>
    <lineage>
        <taxon>Eukaryota</taxon>
        <taxon>Fungi</taxon>
        <taxon>Dikarya</taxon>
        <taxon>Ascomycota</taxon>
        <taxon>Pezizomycotina</taxon>
        <taxon>Leotiomycetes</taxon>
        <taxon>Helotiales</taxon>
        <taxon>Sclerotiniaceae</taxon>
        <taxon>Sclerotinia</taxon>
    </lineage>
</organism>
<name>A0A9X0AC87_9HELO</name>
<proteinExistence type="predicted"/>
<evidence type="ECO:0000313" key="1">
    <source>
        <dbReference type="EMBL" id="KAJ8060072.1"/>
    </source>
</evidence>